<accession>A0A7W9WUH9</accession>
<sequence length="102" mass="11185">MNHRTRLRREHKAAVLARMERARTQLLIANIGLRLGQYPAGPHVNALSLTNLRHALAAAPRVTLLGSAVLGTVVFGPKRVVPMLARTGLLGWVARNVRLQGR</sequence>
<gene>
    <name evidence="1" type="ORF">F4827_004225</name>
</gene>
<dbReference type="EMBL" id="JACHBW010000012">
    <property type="protein sequence ID" value="MBB6104366.1"/>
    <property type="molecule type" value="Genomic_DNA"/>
</dbReference>
<evidence type="ECO:0000313" key="2">
    <source>
        <dbReference type="Proteomes" id="UP000571554"/>
    </source>
</evidence>
<protein>
    <submittedName>
        <fullName evidence="1">Uncharacterized protein</fullName>
    </submittedName>
</protein>
<organism evidence="1 2">
    <name type="scientific">Paraburkholderia bannensis</name>
    <dbReference type="NCBI Taxonomy" id="765414"/>
    <lineage>
        <taxon>Bacteria</taxon>
        <taxon>Pseudomonadati</taxon>
        <taxon>Pseudomonadota</taxon>
        <taxon>Betaproteobacteria</taxon>
        <taxon>Burkholderiales</taxon>
        <taxon>Burkholderiaceae</taxon>
        <taxon>Paraburkholderia</taxon>
    </lineage>
</organism>
<keyword evidence="2" id="KW-1185">Reference proteome</keyword>
<dbReference type="RefSeq" id="WP_183726546.1">
    <property type="nucleotide sequence ID" value="NZ_JACHBW010000012.1"/>
</dbReference>
<comment type="caution">
    <text evidence="1">The sequence shown here is derived from an EMBL/GenBank/DDBJ whole genome shotgun (WGS) entry which is preliminary data.</text>
</comment>
<dbReference type="Proteomes" id="UP000571554">
    <property type="component" value="Unassembled WGS sequence"/>
</dbReference>
<dbReference type="AlphaFoldDB" id="A0A7W9WUH9"/>
<proteinExistence type="predicted"/>
<name>A0A7W9WUH9_9BURK</name>
<evidence type="ECO:0000313" key="1">
    <source>
        <dbReference type="EMBL" id="MBB6104366.1"/>
    </source>
</evidence>
<reference evidence="1 2" key="1">
    <citation type="submission" date="2020-08" db="EMBL/GenBank/DDBJ databases">
        <title>Above-ground endophytic microbial communities from plants in different locations in the United States.</title>
        <authorList>
            <person name="Frank C."/>
        </authorList>
    </citation>
    <scope>NUCLEOTIDE SEQUENCE [LARGE SCALE GENOMIC DNA]</scope>
    <source>
        <strain evidence="1 2">WP4_2_2</strain>
    </source>
</reference>